<dbReference type="AlphaFoldDB" id="A0A428MYN7"/>
<proteinExistence type="predicted"/>
<evidence type="ECO:0008006" key="3">
    <source>
        <dbReference type="Google" id="ProtNLM"/>
    </source>
</evidence>
<comment type="caution">
    <text evidence="1">The sequence shown here is derived from an EMBL/GenBank/DDBJ whole genome shotgun (WGS) entry which is preliminary data.</text>
</comment>
<protein>
    <recommendedName>
        <fullName evidence="3">Hook-length control protein FliK</fullName>
    </recommendedName>
</protein>
<dbReference type="EMBL" id="RBVX01000026">
    <property type="protein sequence ID" value="RSL31250.1"/>
    <property type="molecule type" value="Genomic_DNA"/>
</dbReference>
<sequence length="610" mass="67756">MEQLGFQSASSAARILGKNTLTLQKGQVFEGEVIKFFPNKTAALRLGSMNVTARLEAPLHAGEKYFFQVLQNDGIPRLQVLQADHTALKSESAGQGETSKVLQALGLQDNKNNQAMLRVFQSEQLPFSKDMVQQGAVILQQANAMNGEGARLLRAMNQVNLPMTLQTFQSLFQAEHGAPLSTQLQQLDTQLQTGNINTMSQTEATAVANLKQKLSQTMAMTNIDAASKSDSTSKLVQLMQLSQSNQAPQTVKEGAASLLQKTGLFPDNFGTSQWLESFKEMMMQPANRETIQRLSPQTFSGQNAVTIADMEPKDLFQTVMNRLSLSEGEAGRQQLQQLLNLFQQADGQSKQVDFSASMLRQAMQTIQSSEGGGVTVPQERQALTVLYQGTFTNESANTGGMSAVAGQLSKLLQQLGMQHEASIAQQQPSAQQTSISETYQEPLKQSLLQHMNQLPSSIHDAAETLLHKITGHQLLAQEQQGPLQQAAVQLPLTLGNYHTDLTVQWEGRKQEDGSLHPDHCRILFYLEMENLGETVADVQIQNRLVTVNIFNEKEKPEMMMELLQPFLKERLSEQNYSLRSINWKNIDNDTRQYRGMYESYSGFEGVDIRI</sequence>
<keyword evidence="2" id="KW-1185">Reference proteome</keyword>
<accession>A0A428MYN7</accession>
<dbReference type="RefSeq" id="WP_125558834.1">
    <property type="nucleotide sequence ID" value="NZ_RBVX01000026.1"/>
</dbReference>
<organism evidence="1 2">
    <name type="scientific">Salibacterium salarium</name>
    <dbReference type="NCBI Taxonomy" id="284579"/>
    <lineage>
        <taxon>Bacteria</taxon>
        <taxon>Bacillati</taxon>
        <taxon>Bacillota</taxon>
        <taxon>Bacilli</taxon>
        <taxon>Bacillales</taxon>
        <taxon>Bacillaceae</taxon>
    </lineage>
</organism>
<dbReference type="Proteomes" id="UP000275076">
    <property type="component" value="Unassembled WGS sequence"/>
</dbReference>
<reference evidence="1 2" key="1">
    <citation type="submission" date="2018-10" db="EMBL/GenBank/DDBJ databases">
        <title>Draft genome sequence of Bacillus salarius IM0101, isolated from a hypersaline soil in Inner Mongolia, China.</title>
        <authorList>
            <person name="Yamprayoonswat W."/>
            <person name="Boonvisut S."/>
            <person name="Jumpathong W."/>
            <person name="Sittihan S."/>
            <person name="Ruangsuj P."/>
            <person name="Wanthongcharoen S."/>
            <person name="Thongpramul N."/>
            <person name="Pimmason S."/>
            <person name="Yu B."/>
            <person name="Yasawong M."/>
        </authorList>
    </citation>
    <scope>NUCLEOTIDE SEQUENCE [LARGE SCALE GENOMIC DNA]</scope>
    <source>
        <strain evidence="1 2">IM0101</strain>
    </source>
</reference>
<gene>
    <name evidence="1" type="ORF">D7Z54_21400</name>
</gene>
<evidence type="ECO:0000313" key="2">
    <source>
        <dbReference type="Proteomes" id="UP000275076"/>
    </source>
</evidence>
<name>A0A428MYN7_9BACI</name>
<dbReference type="OrthoDB" id="2351076at2"/>
<evidence type="ECO:0000313" key="1">
    <source>
        <dbReference type="EMBL" id="RSL31250.1"/>
    </source>
</evidence>